<proteinExistence type="predicted"/>
<accession>A0A3P7IZ20</accession>
<dbReference type="Proteomes" id="UP000270094">
    <property type="component" value="Unassembled WGS sequence"/>
</dbReference>
<dbReference type="OrthoDB" id="5984008at2759"/>
<reference evidence="1 2" key="1">
    <citation type="submission" date="2018-11" db="EMBL/GenBank/DDBJ databases">
        <authorList>
            <consortium name="Pathogen Informatics"/>
        </authorList>
    </citation>
    <scope>NUCLEOTIDE SEQUENCE [LARGE SCALE GENOMIC DNA]</scope>
</reference>
<dbReference type="AlphaFoldDB" id="A0A3P7IZ20"/>
<name>A0A3P7IZ20_STRVU</name>
<protein>
    <submittedName>
        <fullName evidence="1">Uncharacterized protein</fullName>
    </submittedName>
</protein>
<dbReference type="EMBL" id="UYYB01095849">
    <property type="protein sequence ID" value="VDM75796.1"/>
    <property type="molecule type" value="Genomic_DNA"/>
</dbReference>
<dbReference type="Gene3D" id="3.40.190.10">
    <property type="entry name" value="Periplasmic binding protein-like II"/>
    <property type="match status" value="1"/>
</dbReference>
<keyword evidence="2" id="KW-1185">Reference proteome</keyword>
<evidence type="ECO:0000313" key="2">
    <source>
        <dbReference type="Proteomes" id="UP000270094"/>
    </source>
</evidence>
<sequence>MHDYVKKNNFFRDNISADAFIYDAVVLDYWTGKDANCELMMVTIHIL</sequence>
<gene>
    <name evidence="1" type="ORF">SVUK_LOCUS10794</name>
</gene>
<evidence type="ECO:0000313" key="1">
    <source>
        <dbReference type="EMBL" id="VDM75796.1"/>
    </source>
</evidence>
<organism evidence="1 2">
    <name type="scientific">Strongylus vulgaris</name>
    <name type="common">Blood worm</name>
    <dbReference type="NCBI Taxonomy" id="40348"/>
    <lineage>
        <taxon>Eukaryota</taxon>
        <taxon>Metazoa</taxon>
        <taxon>Ecdysozoa</taxon>
        <taxon>Nematoda</taxon>
        <taxon>Chromadorea</taxon>
        <taxon>Rhabditida</taxon>
        <taxon>Rhabditina</taxon>
        <taxon>Rhabditomorpha</taxon>
        <taxon>Strongyloidea</taxon>
        <taxon>Strongylidae</taxon>
        <taxon>Strongylus</taxon>
    </lineage>
</organism>